<keyword evidence="3" id="KW-1185">Reference proteome</keyword>
<evidence type="ECO:0000313" key="2">
    <source>
        <dbReference type="EMBL" id="EIW82591.1"/>
    </source>
</evidence>
<name>A0A5M3MVH6_CONPW</name>
<evidence type="ECO:0000313" key="3">
    <source>
        <dbReference type="Proteomes" id="UP000053558"/>
    </source>
</evidence>
<gene>
    <name evidence="2" type="ORF">CONPUDRAFT_142843</name>
</gene>
<feature type="compositionally biased region" description="Polar residues" evidence="1">
    <location>
        <begin position="113"/>
        <end position="123"/>
    </location>
</feature>
<dbReference type="PANTHER" id="PTHR46579">
    <property type="entry name" value="F5/8 TYPE C DOMAIN-CONTAINING PROTEIN-RELATED"/>
    <property type="match status" value="1"/>
</dbReference>
<evidence type="ECO:0000256" key="1">
    <source>
        <dbReference type="SAM" id="MobiDB-lite"/>
    </source>
</evidence>
<organism evidence="2 3">
    <name type="scientific">Coniophora puteana (strain RWD-64-598)</name>
    <name type="common">Brown rot fungus</name>
    <dbReference type="NCBI Taxonomy" id="741705"/>
    <lineage>
        <taxon>Eukaryota</taxon>
        <taxon>Fungi</taxon>
        <taxon>Dikarya</taxon>
        <taxon>Basidiomycota</taxon>
        <taxon>Agaricomycotina</taxon>
        <taxon>Agaricomycetes</taxon>
        <taxon>Agaricomycetidae</taxon>
        <taxon>Boletales</taxon>
        <taxon>Coniophorineae</taxon>
        <taxon>Coniophoraceae</taxon>
        <taxon>Coniophora</taxon>
    </lineage>
</organism>
<protein>
    <recommendedName>
        <fullName evidence="4">Transposase domain-containing protein</fullName>
    </recommendedName>
</protein>
<feature type="compositionally biased region" description="Basic and acidic residues" evidence="1">
    <location>
        <begin position="38"/>
        <end position="58"/>
    </location>
</feature>
<feature type="region of interest" description="Disordered" evidence="1">
    <location>
        <begin position="38"/>
        <end position="198"/>
    </location>
</feature>
<dbReference type="OMA" id="DPSYRMF"/>
<comment type="caution">
    <text evidence="2">The sequence shown here is derived from an EMBL/GenBank/DDBJ whole genome shotgun (WGS) entry which is preliminary data.</text>
</comment>
<dbReference type="GeneID" id="19201795"/>
<feature type="compositionally biased region" description="Acidic residues" evidence="1">
    <location>
        <begin position="155"/>
        <end position="179"/>
    </location>
</feature>
<evidence type="ECO:0008006" key="4">
    <source>
        <dbReference type="Google" id="ProtNLM"/>
    </source>
</evidence>
<dbReference type="KEGG" id="cput:CONPUDRAFT_142843"/>
<dbReference type="PANTHER" id="PTHR46579:SF1">
    <property type="entry name" value="F5_8 TYPE C DOMAIN-CONTAINING PROTEIN"/>
    <property type="match status" value="1"/>
</dbReference>
<feature type="compositionally biased region" description="Basic and acidic residues" evidence="1">
    <location>
        <begin position="180"/>
        <end position="189"/>
    </location>
</feature>
<dbReference type="OrthoDB" id="2686586at2759"/>
<dbReference type="Proteomes" id="UP000053558">
    <property type="component" value="Unassembled WGS sequence"/>
</dbReference>
<dbReference type="EMBL" id="JH711576">
    <property type="protein sequence ID" value="EIW82591.1"/>
    <property type="molecule type" value="Genomic_DNA"/>
</dbReference>
<proteinExistence type="predicted"/>
<dbReference type="RefSeq" id="XP_007766615.1">
    <property type="nucleotide sequence ID" value="XM_007768425.1"/>
</dbReference>
<accession>A0A5M3MVH6</accession>
<reference evidence="3" key="1">
    <citation type="journal article" date="2012" name="Science">
        <title>The Paleozoic origin of enzymatic lignin decomposition reconstructed from 31 fungal genomes.</title>
        <authorList>
            <person name="Floudas D."/>
            <person name="Binder M."/>
            <person name="Riley R."/>
            <person name="Barry K."/>
            <person name="Blanchette R.A."/>
            <person name="Henrissat B."/>
            <person name="Martinez A.T."/>
            <person name="Otillar R."/>
            <person name="Spatafora J.W."/>
            <person name="Yadav J.S."/>
            <person name="Aerts A."/>
            <person name="Benoit I."/>
            <person name="Boyd A."/>
            <person name="Carlson A."/>
            <person name="Copeland A."/>
            <person name="Coutinho P.M."/>
            <person name="de Vries R.P."/>
            <person name="Ferreira P."/>
            <person name="Findley K."/>
            <person name="Foster B."/>
            <person name="Gaskell J."/>
            <person name="Glotzer D."/>
            <person name="Gorecki P."/>
            <person name="Heitman J."/>
            <person name="Hesse C."/>
            <person name="Hori C."/>
            <person name="Igarashi K."/>
            <person name="Jurgens J.A."/>
            <person name="Kallen N."/>
            <person name="Kersten P."/>
            <person name="Kohler A."/>
            <person name="Kuees U."/>
            <person name="Kumar T.K.A."/>
            <person name="Kuo A."/>
            <person name="LaButti K."/>
            <person name="Larrondo L.F."/>
            <person name="Lindquist E."/>
            <person name="Ling A."/>
            <person name="Lombard V."/>
            <person name="Lucas S."/>
            <person name="Lundell T."/>
            <person name="Martin R."/>
            <person name="McLaughlin D.J."/>
            <person name="Morgenstern I."/>
            <person name="Morin E."/>
            <person name="Murat C."/>
            <person name="Nagy L.G."/>
            <person name="Nolan M."/>
            <person name="Ohm R.A."/>
            <person name="Patyshakuliyeva A."/>
            <person name="Rokas A."/>
            <person name="Ruiz-Duenas F.J."/>
            <person name="Sabat G."/>
            <person name="Salamov A."/>
            <person name="Samejima M."/>
            <person name="Schmutz J."/>
            <person name="Slot J.C."/>
            <person name="St John F."/>
            <person name="Stenlid J."/>
            <person name="Sun H."/>
            <person name="Sun S."/>
            <person name="Syed K."/>
            <person name="Tsang A."/>
            <person name="Wiebenga A."/>
            <person name="Young D."/>
            <person name="Pisabarro A."/>
            <person name="Eastwood D.C."/>
            <person name="Martin F."/>
            <person name="Cullen D."/>
            <person name="Grigoriev I.V."/>
            <person name="Hibbett D.S."/>
        </authorList>
    </citation>
    <scope>NUCLEOTIDE SEQUENCE [LARGE SCALE GENOMIC DNA]</scope>
    <source>
        <strain evidence="3">RWD-64-598 SS2</strain>
    </source>
</reference>
<sequence>MAQLVQCRCRSGRCYLGPQGWTPQNAQTARRHVLEDKATKALQDRDERLQRVQEEQGRGGDGVSLEGEDDSTVLDADGGEDGGLGDGSNNAVDGDDWAETQIDHLSRVGGFDSQLSPGFNTYNEPMDLSDNEDFFTGLMRDGLGQQAQQGVGGEGGEEEEEEEEEEPPEEEEEPEEQDPRDEQGERDEQQGEGDEGDYLDEAINVPMDELFNFSDTTDVEAPLDRPPPCIQDHSVIRNAYVRAFVMAVSDGAKHKAVQRYLEGVHLNLSEITTAHPDITFPGLEKFVFTLPSVLKKLGLATDDFVIYLSICNVCWDVYHPSELHDLDSPTCNREDCPGTIYRVKRLSDGTLKRTPTKIVPYVPLERAIQRLLLRPGKWDQLQHWRGPDDAPGRVPPTEQTGYDAFPDPFRPMTDIYDGWGWRAIQAGLERRRGRRDEIRDVDVHELHQRFVSLPCGLVLQFNIDWFQAVKRDSGGPHSTGAFYVVICNNPRKIRYLAEETMLVMVLPGPHEPTLEQLNKLMSLFAQTMRRLMGGVSFAVDGMDSRQLVHAYLDFNCSDLPSSRKESGWQGHSSKTFMCPDCKATSYSLAHPSCFNPSLFKPRDEWNTLKYAFRAHRLGEEAAQIIKKQRGVSWTPLDQLPGWMPGGSAIVDFMHCIFLGLVKHVTRVVIHDHGLLNGSRARDPAARLEKFFDQLVWPVEVTRLPASISSGHASQTKADQWRNLIAILFVGLFVAWERDGVIPDTDAPTSRSNTKIAKAQARYTHATQGKLQVFTLARDPHTPLKMLDALNEVEPDRNLRRHYDVLLEFSAAIRILATREISPDDVKRGCAALSRSAQSWAHMHLPLTPYFHFSQHLERQFLKHGPCYGWWTYPLERHNHKMASFNHNHHKGGELEGTMMRRWWSITFNYELILQLEALPNPTKHDDNSISLLKDCLQAQQKDRHDSIRLSSISTPAKLQRLSNIIYDLVYQLLWQRWRCIIDLRHLNNSISGGVIFSGDVLSYSHIWVRNLRYGAAAHHRGKSGQYAYISGRQPVEIMHLLHVRQPLRFGDPLEATVAVVRRFVPADGQVEFPWAMWASDLGVSAWQPETFSEIEVVPADALSGHLILAPISVGRQRHWITVAYDHGSPEADPTWSSGDDA</sequence>
<feature type="compositionally biased region" description="Acidic residues" evidence="1">
    <location>
        <begin position="66"/>
        <end position="80"/>
    </location>
</feature>
<dbReference type="AlphaFoldDB" id="A0A5M3MVH6"/>